<dbReference type="NCBIfam" id="TIGR01727">
    <property type="entry name" value="oligo_HPY"/>
    <property type="match status" value="1"/>
</dbReference>
<sequence length="321" mass="35278">MRMALLEVEDLKVYYPVRGGWFRPKRYLRAVDGVSFSLEAGETLGLVGESGCGKSTLGRALVRLENPAGGRVMLDGRDMAALKGRELRRARKNFQMIFQDPYGSLNPRLTIFQALDEVLALHFRLNRAERLERAAALLERVGLTAEALNRYPHQFSGGQRQRIGIARALAAEPRFIVADEPVSALDVSVQASIINLLDDIRRETRTGFLFIAHDLAVVEHISSRILVMYLGHVVEEAPARELVGSPRHPYTQALLSAVPTLDANGRKRIVLPGDVPSPLSPPSGCPFHPRCPRSQPKCAAEAPPLVSPDGSARRCACFFAG</sequence>
<dbReference type="FunFam" id="3.40.50.300:FF:000016">
    <property type="entry name" value="Oligopeptide ABC transporter ATP-binding component"/>
    <property type="match status" value="1"/>
</dbReference>
<keyword evidence="4 6" id="KW-0067">ATP-binding</keyword>
<feature type="domain" description="ABC transporter" evidence="5">
    <location>
        <begin position="6"/>
        <end position="255"/>
    </location>
</feature>
<dbReference type="InterPro" id="IPR017871">
    <property type="entry name" value="ABC_transporter-like_CS"/>
</dbReference>
<dbReference type="NCBIfam" id="NF008453">
    <property type="entry name" value="PRK11308.1"/>
    <property type="match status" value="1"/>
</dbReference>
<evidence type="ECO:0000256" key="4">
    <source>
        <dbReference type="ARBA" id="ARBA00022840"/>
    </source>
</evidence>
<dbReference type="EMBL" id="JABAEW010000091">
    <property type="protein sequence ID" value="NMD89238.1"/>
    <property type="molecule type" value="Genomic_DNA"/>
</dbReference>
<dbReference type="PANTHER" id="PTHR43776">
    <property type="entry name" value="TRANSPORT ATP-BINDING PROTEIN"/>
    <property type="match status" value="1"/>
</dbReference>
<dbReference type="SMART" id="SM00382">
    <property type="entry name" value="AAA"/>
    <property type="match status" value="1"/>
</dbReference>
<dbReference type="Gene3D" id="3.40.50.300">
    <property type="entry name" value="P-loop containing nucleotide triphosphate hydrolases"/>
    <property type="match status" value="1"/>
</dbReference>
<accession>A0A848B126</accession>
<name>A0A848B126_9BACT</name>
<reference evidence="6 7" key="1">
    <citation type="submission" date="2020-04" db="EMBL/GenBank/DDBJ databases">
        <authorList>
            <person name="Hitch T.C.A."/>
            <person name="Wylensek D."/>
            <person name="Clavel T."/>
        </authorList>
    </citation>
    <scope>NUCLEOTIDE SEQUENCE [LARGE SCALE GENOMIC DNA]</scope>
    <source>
        <strain evidence="6 7">COR2-253-APC-1A</strain>
    </source>
</reference>
<dbReference type="PROSITE" id="PS50893">
    <property type="entry name" value="ABC_TRANSPORTER_2"/>
    <property type="match status" value="1"/>
</dbReference>
<evidence type="ECO:0000256" key="2">
    <source>
        <dbReference type="ARBA" id="ARBA00022448"/>
    </source>
</evidence>
<protein>
    <submittedName>
        <fullName evidence="6">Dipeptide ABC transporter ATP-binding protein</fullName>
    </submittedName>
</protein>
<dbReference type="CDD" id="cd03257">
    <property type="entry name" value="ABC_NikE_OppD_transporters"/>
    <property type="match status" value="1"/>
</dbReference>
<dbReference type="SUPFAM" id="SSF52540">
    <property type="entry name" value="P-loop containing nucleoside triphosphate hydrolases"/>
    <property type="match status" value="1"/>
</dbReference>
<dbReference type="Proteomes" id="UP000576225">
    <property type="component" value="Unassembled WGS sequence"/>
</dbReference>
<evidence type="ECO:0000256" key="1">
    <source>
        <dbReference type="ARBA" id="ARBA00005417"/>
    </source>
</evidence>
<comment type="caution">
    <text evidence="6">The sequence shown here is derived from an EMBL/GenBank/DDBJ whole genome shotgun (WGS) entry which is preliminary data.</text>
</comment>
<dbReference type="InterPro" id="IPR013563">
    <property type="entry name" value="Oligopep_ABC_C"/>
</dbReference>
<proteinExistence type="inferred from homology"/>
<dbReference type="GO" id="GO:0005524">
    <property type="term" value="F:ATP binding"/>
    <property type="evidence" value="ECO:0007669"/>
    <property type="project" value="UniProtKB-KW"/>
</dbReference>
<evidence type="ECO:0000259" key="5">
    <source>
        <dbReference type="PROSITE" id="PS50893"/>
    </source>
</evidence>
<dbReference type="GO" id="GO:0055085">
    <property type="term" value="P:transmembrane transport"/>
    <property type="evidence" value="ECO:0007669"/>
    <property type="project" value="UniProtKB-ARBA"/>
</dbReference>
<organism evidence="6 7">
    <name type="scientific">Victivallis vadensis</name>
    <dbReference type="NCBI Taxonomy" id="172901"/>
    <lineage>
        <taxon>Bacteria</taxon>
        <taxon>Pseudomonadati</taxon>
        <taxon>Lentisphaerota</taxon>
        <taxon>Lentisphaeria</taxon>
        <taxon>Victivallales</taxon>
        <taxon>Victivallaceae</taxon>
        <taxon>Victivallis</taxon>
    </lineage>
</organism>
<evidence type="ECO:0000256" key="3">
    <source>
        <dbReference type="ARBA" id="ARBA00022741"/>
    </source>
</evidence>
<evidence type="ECO:0000313" key="6">
    <source>
        <dbReference type="EMBL" id="NMD89238.1"/>
    </source>
</evidence>
<dbReference type="InterPro" id="IPR003439">
    <property type="entry name" value="ABC_transporter-like_ATP-bd"/>
</dbReference>
<dbReference type="AlphaFoldDB" id="A0A848B126"/>
<gene>
    <name evidence="6" type="ORF">HF882_21875</name>
</gene>
<dbReference type="InterPro" id="IPR050319">
    <property type="entry name" value="ABC_transp_ATP-bind"/>
</dbReference>
<dbReference type="Pfam" id="PF00005">
    <property type="entry name" value="ABC_tran"/>
    <property type="match status" value="1"/>
</dbReference>
<evidence type="ECO:0000313" key="7">
    <source>
        <dbReference type="Proteomes" id="UP000576225"/>
    </source>
</evidence>
<dbReference type="GO" id="GO:0016887">
    <property type="term" value="F:ATP hydrolysis activity"/>
    <property type="evidence" value="ECO:0007669"/>
    <property type="project" value="InterPro"/>
</dbReference>
<dbReference type="PANTHER" id="PTHR43776:SF7">
    <property type="entry name" value="D,D-DIPEPTIDE TRANSPORT ATP-BINDING PROTEIN DDPF-RELATED"/>
    <property type="match status" value="1"/>
</dbReference>
<dbReference type="InterPro" id="IPR027417">
    <property type="entry name" value="P-loop_NTPase"/>
</dbReference>
<dbReference type="Pfam" id="PF08352">
    <property type="entry name" value="oligo_HPY"/>
    <property type="match status" value="1"/>
</dbReference>
<dbReference type="PROSITE" id="PS00211">
    <property type="entry name" value="ABC_TRANSPORTER_1"/>
    <property type="match status" value="1"/>
</dbReference>
<keyword evidence="2" id="KW-0813">Transport</keyword>
<dbReference type="GO" id="GO:0015833">
    <property type="term" value="P:peptide transport"/>
    <property type="evidence" value="ECO:0007669"/>
    <property type="project" value="InterPro"/>
</dbReference>
<keyword evidence="3" id="KW-0547">Nucleotide-binding</keyword>
<comment type="similarity">
    <text evidence="1">Belongs to the ABC transporter superfamily.</text>
</comment>
<dbReference type="InterPro" id="IPR003593">
    <property type="entry name" value="AAA+_ATPase"/>
</dbReference>